<keyword evidence="2" id="KW-0408">Iron</keyword>
<keyword evidence="2" id="KW-0503">Monooxygenase</keyword>
<keyword evidence="2" id="KW-0349">Heme</keyword>
<dbReference type="InterPro" id="IPR002397">
    <property type="entry name" value="Cyt_P450_B"/>
</dbReference>
<dbReference type="CDD" id="cd11036">
    <property type="entry name" value="AknT-like"/>
    <property type="match status" value="1"/>
</dbReference>
<sequence>METKLLARDRRAGSPDNGAILLPRPTLMTALDIAPPADALQAIAHADPAPYYAELAANRPFFFDAALGWWVAASAEAVDAVLGSAACRVRPADEPVPRAVAATPTGAFFGRLVRQIDGPDHSARKAKVMAALGQLDVLALAGRAQRHARTALPDATHLHAALETDAHFAVPLATIAQTLLGDHADAPACQADIAAYLAALGPGASAAAIAQADAAVDRLQRRFTDSPLASVADDGDAEITNLAALLAQTYDACAGLLGNCIVALSRHSGLATRLRAQPHAIEPFVREVLRRDAPVQNTRRFVAHDVVLVGQSLRAGDKILVLLAAANVDGTANPDPLRFDIDRAKPHLWTFGRGAHRCPADALATTIARETVLHLLSLSDIDRWLASLGEVAYRPSPNARIPSFHA</sequence>
<dbReference type="EC" id="1.14.14.46" evidence="3"/>
<dbReference type="GO" id="GO:0004497">
    <property type="term" value="F:monooxygenase activity"/>
    <property type="evidence" value="ECO:0007669"/>
    <property type="project" value="UniProtKB-KW"/>
</dbReference>
<keyword evidence="4" id="KW-1185">Reference proteome</keyword>
<dbReference type="InterPro" id="IPR017972">
    <property type="entry name" value="Cyt_P450_CS"/>
</dbReference>
<keyword evidence="2" id="KW-0479">Metal-binding</keyword>
<dbReference type="PANTHER" id="PTHR46696:SF1">
    <property type="entry name" value="CYTOCHROME P450 YJIB-RELATED"/>
    <property type="match status" value="1"/>
</dbReference>
<dbReference type="PANTHER" id="PTHR46696">
    <property type="entry name" value="P450, PUTATIVE (EUROFUNG)-RELATED"/>
    <property type="match status" value="1"/>
</dbReference>
<evidence type="ECO:0000256" key="1">
    <source>
        <dbReference type="ARBA" id="ARBA00010617"/>
    </source>
</evidence>
<protein>
    <submittedName>
        <fullName evidence="3">Biotin biosynthesis cytochrome P450</fullName>
        <ecNumber evidence="3">1.14.14.46</ecNumber>
    </submittedName>
</protein>
<keyword evidence="2 3" id="KW-0560">Oxidoreductase</keyword>
<dbReference type="SUPFAM" id="SSF48264">
    <property type="entry name" value="Cytochrome P450"/>
    <property type="match status" value="1"/>
</dbReference>
<organism evidence="3 4">
    <name type="scientific">Ralstonia holmesii</name>
    <dbReference type="NCBI Taxonomy" id="3058602"/>
    <lineage>
        <taxon>Bacteria</taxon>
        <taxon>Pseudomonadati</taxon>
        <taxon>Pseudomonadota</taxon>
        <taxon>Betaproteobacteria</taxon>
        <taxon>Burkholderiales</taxon>
        <taxon>Burkholderiaceae</taxon>
        <taxon>Ralstonia</taxon>
    </lineage>
</organism>
<name>A0ABC8Q527_9RALS</name>
<proteinExistence type="inferred from homology"/>
<dbReference type="AlphaFoldDB" id="A0ABC8Q527"/>
<gene>
    <name evidence="3" type="primary">bioI</name>
    <name evidence="3" type="ORF">LMG18096_00225</name>
</gene>
<accession>A0ABC8Q527</accession>
<evidence type="ECO:0000313" key="3">
    <source>
        <dbReference type="EMBL" id="CAJ0774497.1"/>
    </source>
</evidence>
<dbReference type="Proteomes" id="UP001189663">
    <property type="component" value="Unassembled WGS sequence"/>
</dbReference>
<evidence type="ECO:0000313" key="4">
    <source>
        <dbReference type="Proteomes" id="UP001189663"/>
    </source>
</evidence>
<comment type="caution">
    <text evidence="3">The sequence shown here is derived from an EMBL/GenBank/DDBJ whole genome shotgun (WGS) entry which is preliminary data.</text>
</comment>
<dbReference type="GO" id="GO:0046872">
    <property type="term" value="F:metal ion binding"/>
    <property type="evidence" value="ECO:0007669"/>
    <property type="project" value="UniProtKB-KW"/>
</dbReference>
<dbReference type="InterPro" id="IPR036396">
    <property type="entry name" value="Cyt_P450_sf"/>
</dbReference>
<comment type="similarity">
    <text evidence="1 2">Belongs to the cytochrome P450 family.</text>
</comment>
<dbReference type="Gene3D" id="1.10.630.10">
    <property type="entry name" value="Cytochrome P450"/>
    <property type="match status" value="1"/>
</dbReference>
<reference evidence="3 4" key="1">
    <citation type="submission" date="2023-07" db="EMBL/GenBank/DDBJ databases">
        <authorList>
            <person name="Peeters C."/>
        </authorList>
    </citation>
    <scope>NUCLEOTIDE SEQUENCE [LARGE SCALE GENOMIC DNA]</scope>
    <source>
        <strain evidence="3 4">LMG 18096</strain>
    </source>
</reference>
<evidence type="ECO:0000256" key="2">
    <source>
        <dbReference type="RuleBase" id="RU000461"/>
    </source>
</evidence>
<dbReference type="InterPro" id="IPR001128">
    <property type="entry name" value="Cyt_P450"/>
</dbReference>
<dbReference type="PRINTS" id="PR00359">
    <property type="entry name" value="BP450"/>
</dbReference>
<dbReference type="EMBL" id="CATZAT010000001">
    <property type="protein sequence ID" value="CAJ0774497.1"/>
    <property type="molecule type" value="Genomic_DNA"/>
</dbReference>
<dbReference type="PROSITE" id="PS00086">
    <property type="entry name" value="CYTOCHROME_P450"/>
    <property type="match status" value="1"/>
</dbReference>
<dbReference type="Pfam" id="PF00067">
    <property type="entry name" value="p450"/>
    <property type="match status" value="1"/>
</dbReference>